<evidence type="ECO:0000313" key="1">
    <source>
        <dbReference type="EMBL" id="MUP03296.1"/>
    </source>
</evidence>
<accession>A0ABD6G9H2</accession>
<protein>
    <submittedName>
        <fullName evidence="1">Uncharacterized protein</fullName>
    </submittedName>
</protein>
<proteinExistence type="predicted"/>
<sequence length="178" mass="20172">MADTEFVLSSDRMGRFIETKLSECIIAQNGDLAVSLKPDSDFLKQLNLQFRQIFIKHSSFATDNFSFKPHEYSDGSRIFIVDQFAGSGHLKILTRPLSVLCDTVFRVTVSYQSFFVCGDAHISPSTGLKKFYSSTVASAKKGTQRLELWPGRSMWFEQVLLNSHTDIVEIVRASFRRS</sequence>
<comment type="caution">
    <text evidence="1">The sequence shown here is derived from an EMBL/GenBank/DDBJ whole genome shotgun (WGS) entry which is preliminary data.</text>
</comment>
<gene>
    <name evidence="1" type="ORF">BBI04_000435</name>
</gene>
<dbReference type="AlphaFoldDB" id="A0ABD6G9H2"/>
<reference evidence="1 2" key="1">
    <citation type="submission" date="2019-11" db="EMBL/GenBank/DDBJ databases">
        <title>Whole-genome sequencing of Allorhizobium vitis.</title>
        <authorList>
            <person name="Gan H.M."/>
            <person name="Savka M.A."/>
        </authorList>
    </citation>
    <scope>NUCLEOTIDE SEQUENCE [LARGE SCALE GENOMIC DNA]</scope>
    <source>
        <strain evidence="1 2">AB4</strain>
    </source>
</reference>
<evidence type="ECO:0000313" key="2">
    <source>
        <dbReference type="Proteomes" id="UP000175993"/>
    </source>
</evidence>
<dbReference type="RefSeq" id="WP_070166891.1">
    <property type="nucleotide sequence ID" value="NZ_CP118259.1"/>
</dbReference>
<dbReference type="EMBL" id="MBEV02000001">
    <property type="protein sequence ID" value="MUP03296.1"/>
    <property type="molecule type" value="Genomic_DNA"/>
</dbReference>
<name>A0ABD6G9H2_AGRVI</name>
<dbReference type="Proteomes" id="UP000175993">
    <property type="component" value="Unassembled WGS sequence"/>
</dbReference>
<organism evidence="1 2">
    <name type="scientific">Agrobacterium vitis</name>
    <name type="common">Rhizobium vitis</name>
    <dbReference type="NCBI Taxonomy" id="373"/>
    <lineage>
        <taxon>Bacteria</taxon>
        <taxon>Pseudomonadati</taxon>
        <taxon>Pseudomonadota</taxon>
        <taxon>Alphaproteobacteria</taxon>
        <taxon>Hyphomicrobiales</taxon>
        <taxon>Rhizobiaceae</taxon>
        <taxon>Rhizobium/Agrobacterium group</taxon>
        <taxon>Agrobacterium</taxon>
    </lineage>
</organism>